<evidence type="ECO:0000256" key="2">
    <source>
        <dbReference type="ARBA" id="ARBA00023002"/>
    </source>
</evidence>
<dbReference type="GO" id="GO:0016020">
    <property type="term" value="C:membrane"/>
    <property type="evidence" value="ECO:0007669"/>
    <property type="project" value="TreeGrafter"/>
</dbReference>
<evidence type="ECO:0000313" key="5">
    <source>
        <dbReference type="Proteomes" id="UP000294613"/>
    </source>
</evidence>
<evidence type="ECO:0000313" key="6">
    <source>
        <dbReference type="Proteomes" id="UP000702954"/>
    </source>
</evidence>
<dbReference type="EMBL" id="SLZV01000039">
    <property type="protein sequence ID" value="TCS61028.1"/>
    <property type="molecule type" value="Genomic_DNA"/>
</dbReference>
<dbReference type="SUPFAM" id="SSF51735">
    <property type="entry name" value="NAD(P)-binding Rossmann-fold domains"/>
    <property type="match status" value="1"/>
</dbReference>
<dbReference type="GO" id="GO:0016491">
    <property type="term" value="F:oxidoreductase activity"/>
    <property type="evidence" value="ECO:0007669"/>
    <property type="project" value="UniProtKB-KW"/>
</dbReference>
<comment type="caution">
    <text evidence="4">The sequence shown here is derived from an EMBL/GenBank/DDBJ whole genome shotgun (WGS) entry which is preliminary data.</text>
</comment>
<dbReference type="AlphaFoldDB" id="A0A4R3J5C8"/>
<reference evidence="3 6" key="1">
    <citation type="journal article" date="2018" name="Int. J. Syst. Evol. Microbiol.">
        <title>Draft Genome Sequence of Faecalimonas umbilicata JCM 30896T, an Acetate-Producing Bacterium Isolated from Human Feces.</title>
        <authorList>
            <person name="Sakamoto M."/>
            <person name="Ikeyama N."/>
            <person name="Yuki M."/>
            <person name="Ohkuma M."/>
        </authorList>
    </citation>
    <scope>NUCLEOTIDE SEQUENCE [LARGE SCALE GENOMIC DNA]</scope>
    <source>
        <strain evidence="3 6">EGH7</strain>
    </source>
</reference>
<dbReference type="EMBL" id="BHEO01000008">
    <property type="protein sequence ID" value="GBU06126.1"/>
    <property type="molecule type" value="Genomic_DNA"/>
</dbReference>
<name>A0A4R3J5C8_9FIRM</name>
<dbReference type="PANTHER" id="PTHR44196:SF1">
    <property type="entry name" value="DEHYDROGENASE_REDUCTASE SDR FAMILY MEMBER 7B"/>
    <property type="match status" value="1"/>
</dbReference>
<keyword evidence="6" id="KW-1185">Reference proteome</keyword>
<organism evidence="4 5">
    <name type="scientific">Faecalimonas umbilicata</name>
    <dbReference type="NCBI Taxonomy" id="1912855"/>
    <lineage>
        <taxon>Bacteria</taxon>
        <taxon>Bacillati</taxon>
        <taxon>Bacillota</taxon>
        <taxon>Clostridia</taxon>
        <taxon>Lachnospirales</taxon>
        <taxon>Lachnospiraceae</taxon>
        <taxon>Faecalimonas</taxon>
    </lineage>
</organism>
<dbReference type="Proteomes" id="UP000702954">
    <property type="component" value="Unassembled WGS sequence"/>
</dbReference>
<evidence type="ECO:0000313" key="4">
    <source>
        <dbReference type="EMBL" id="TCS61028.1"/>
    </source>
</evidence>
<evidence type="ECO:0000256" key="1">
    <source>
        <dbReference type="ARBA" id="ARBA00006484"/>
    </source>
</evidence>
<accession>A0A4R3J5C8</accession>
<evidence type="ECO:0000313" key="3">
    <source>
        <dbReference type="EMBL" id="GBU06126.1"/>
    </source>
</evidence>
<proteinExistence type="inferred from homology"/>
<gene>
    <name evidence="4" type="ORF">EDD74_13916</name>
    <name evidence="3" type="ORF">FAEUMB_26670</name>
</gene>
<dbReference type="Pfam" id="PF00106">
    <property type="entry name" value="adh_short"/>
    <property type="match status" value="1"/>
</dbReference>
<dbReference type="InterPro" id="IPR002347">
    <property type="entry name" value="SDR_fam"/>
</dbReference>
<sequence length="78" mass="8524">MKKVCVVTGGGSGIGFATAKEVAEKGYYVILVGRNKKKLEGAVEILRTLGAKQKHTVVMYQTEKIVLHLQSVHLNVEK</sequence>
<comment type="similarity">
    <text evidence="1">Belongs to the short-chain dehydrogenases/reductases (SDR) family.</text>
</comment>
<reference evidence="4 5" key="2">
    <citation type="submission" date="2019-03" db="EMBL/GenBank/DDBJ databases">
        <title>Genomic Encyclopedia of Type Strains, Phase IV (KMG-IV): sequencing the most valuable type-strain genomes for metagenomic binning, comparative biology and taxonomic classification.</title>
        <authorList>
            <person name="Goeker M."/>
        </authorList>
    </citation>
    <scope>NUCLEOTIDE SEQUENCE [LARGE SCALE GENOMIC DNA]</scope>
    <source>
        <strain evidence="4 5">DSM 103426</strain>
    </source>
</reference>
<protein>
    <submittedName>
        <fullName evidence="4">Short subunit dehydrogenase</fullName>
    </submittedName>
</protein>
<dbReference type="InterPro" id="IPR036291">
    <property type="entry name" value="NAD(P)-bd_dom_sf"/>
</dbReference>
<keyword evidence="2" id="KW-0560">Oxidoreductase</keyword>
<dbReference type="Proteomes" id="UP000294613">
    <property type="component" value="Unassembled WGS sequence"/>
</dbReference>
<dbReference type="PANTHER" id="PTHR44196">
    <property type="entry name" value="DEHYDROGENASE/REDUCTASE SDR FAMILY MEMBER 7B"/>
    <property type="match status" value="1"/>
</dbReference>
<dbReference type="Gene3D" id="3.40.50.720">
    <property type="entry name" value="NAD(P)-binding Rossmann-like Domain"/>
    <property type="match status" value="1"/>
</dbReference>